<dbReference type="PROSITE" id="PS50103">
    <property type="entry name" value="ZF_C3H1"/>
    <property type="match status" value="2"/>
</dbReference>
<gene>
    <name evidence="22" type="primary">Dus3l</name>
</gene>
<evidence type="ECO:0000256" key="2">
    <source>
        <dbReference type="ARBA" id="ARBA00022630"/>
    </source>
</evidence>
<keyword evidence="6 18" id="KW-0479">Metal-binding</keyword>
<comment type="catalytic activity">
    <reaction evidence="15">
        <text>a 5,6-dihydrouridine in mRNA + NAD(+) = a uridine in mRNA + NADH + H(+)</text>
        <dbReference type="Rhea" id="RHEA:69851"/>
        <dbReference type="Rhea" id="RHEA-COMP:14658"/>
        <dbReference type="Rhea" id="RHEA-COMP:17789"/>
        <dbReference type="ChEBI" id="CHEBI:15378"/>
        <dbReference type="ChEBI" id="CHEBI:57540"/>
        <dbReference type="ChEBI" id="CHEBI:57945"/>
        <dbReference type="ChEBI" id="CHEBI:65315"/>
        <dbReference type="ChEBI" id="CHEBI:74443"/>
    </reaction>
    <physiologicalReaction direction="right-to-left" evidence="15">
        <dbReference type="Rhea" id="RHEA:69853"/>
    </physiologicalReaction>
</comment>
<organism evidence="22">
    <name type="scientific">Phallusia mammillata</name>
    <dbReference type="NCBI Taxonomy" id="59560"/>
    <lineage>
        <taxon>Eukaryota</taxon>
        <taxon>Metazoa</taxon>
        <taxon>Chordata</taxon>
        <taxon>Tunicata</taxon>
        <taxon>Ascidiacea</taxon>
        <taxon>Phlebobranchia</taxon>
        <taxon>Ascidiidae</taxon>
        <taxon>Phallusia</taxon>
    </lineage>
</organism>
<evidence type="ECO:0000256" key="4">
    <source>
        <dbReference type="ARBA" id="ARBA00022664"/>
    </source>
</evidence>
<evidence type="ECO:0000259" key="21">
    <source>
        <dbReference type="PROSITE" id="PS50103"/>
    </source>
</evidence>
<keyword evidence="8 18" id="KW-0863">Zinc-finger</keyword>
<dbReference type="InterPro" id="IPR018517">
    <property type="entry name" value="tRNA_hU_synthase_CS"/>
</dbReference>
<dbReference type="FunFam" id="3.20.20.70:FF:000067">
    <property type="entry name" value="tRNA-dihydrouridine(47) synthase [NAD(P)(+)]"/>
    <property type="match status" value="1"/>
</dbReference>
<dbReference type="GO" id="GO:0003723">
    <property type="term" value="F:RNA binding"/>
    <property type="evidence" value="ECO:0007669"/>
    <property type="project" value="TreeGrafter"/>
</dbReference>
<evidence type="ECO:0000256" key="17">
    <source>
        <dbReference type="ARBA" id="ARBA00049513"/>
    </source>
</evidence>
<keyword evidence="3 19" id="KW-0288">FMN</keyword>
<dbReference type="EC" id="1.3.1.-" evidence="19"/>
<feature type="zinc finger region" description="C3H1-type" evidence="18">
    <location>
        <begin position="114"/>
        <end position="139"/>
    </location>
</feature>
<feature type="compositionally biased region" description="Basic residues" evidence="20">
    <location>
        <begin position="54"/>
        <end position="69"/>
    </location>
</feature>
<evidence type="ECO:0000256" key="19">
    <source>
        <dbReference type="RuleBase" id="RU291113"/>
    </source>
</evidence>
<dbReference type="PANTHER" id="PTHR45846">
    <property type="entry name" value="TRNA-DIHYDROURIDINE(47) SYNTHASE [NAD(P)(+)]-LIKE"/>
    <property type="match status" value="1"/>
</dbReference>
<evidence type="ECO:0000256" key="13">
    <source>
        <dbReference type="ARBA" id="ARBA00045365"/>
    </source>
</evidence>
<comment type="similarity">
    <text evidence="19">Belongs to the dus family. Dus3 subfamily.</text>
</comment>
<proteinExistence type="evidence at transcript level"/>
<dbReference type="GO" id="GO:0050660">
    <property type="term" value="F:flavin adenine dinucleotide binding"/>
    <property type="evidence" value="ECO:0007669"/>
    <property type="project" value="UniProtKB-UniRule"/>
</dbReference>
<evidence type="ECO:0000256" key="1">
    <source>
        <dbReference type="ARBA" id="ARBA00001917"/>
    </source>
</evidence>
<feature type="zinc finger region" description="C3H1-type" evidence="18">
    <location>
        <begin position="74"/>
        <end position="101"/>
    </location>
</feature>
<comment type="cofactor">
    <cofactor evidence="1 19">
        <name>FMN</name>
        <dbReference type="ChEBI" id="CHEBI:58210"/>
    </cofactor>
</comment>
<keyword evidence="9 18" id="KW-0862">Zinc</keyword>
<evidence type="ECO:0000256" key="8">
    <source>
        <dbReference type="ARBA" id="ARBA00022771"/>
    </source>
</evidence>
<feature type="domain" description="C3H1-type" evidence="21">
    <location>
        <begin position="114"/>
        <end position="139"/>
    </location>
</feature>
<keyword evidence="12" id="KW-0520">NAD</keyword>
<dbReference type="GO" id="GO:0008270">
    <property type="term" value="F:zinc ion binding"/>
    <property type="evidence" value="ECO:0007669"/>
    <property type="project" value="UniProtKB-KW"/>
</dbReference>
<dbReference type="Pfam" id="PF25585">
    <property type="entry name" value="zf-CCCH_DUS3L"/>
    <property type="match status" value="1"/>
</dbReference>
<dbReference type="PROSITE" id="PS01136">
    <property type="entry name" value="UPF0034"/>
    <property type="match status" value="1"/>
</dbReference>
<name>A0A6F9DC27_9ASCI</name>
<dbReference type="Pfam" id="PF01207">
    <property type="entry name" value="Dus"/>
    <property type="match status" value="1"/>
</dbReference>
<evidence type="ECO:0000313" key="22">
    <source>
        <dbReference type="EMBL" id="CAB3240146.1"/>
    </source>
</evidence>
<evidence type="ECO:0000256" key="9">
    <source>
        <dbReference type="ARBA" id="ARBA00022833"/>
    </source>
</evidence>
<evidence type="ECO:0000256" key="11">
    <source>
        <dbReference type="ARBA" id="ARBA00023002"/>
    </source>
</evidence>
<reference evidence="22" key="1">
    <citation type="submission" date="2020-04" db="EMBL/GenBank/DDBJ databases">
        <authorList>
            <person name="Neveu A P."/>
        </authorList>
    </citation>
    <scope>NUCLEOTIDE SEQUENCE</scope>
    <source>
        <tissue evidence="22">Whole embryo</tissue>
    </source>
</reference>
<comment type="catalytic activity">
    <reaction evidence="17">
        <text>5,6-dihydrouridine(47) in tRNA + NADP(+) = uridine(47) in tRNA + NADPH + H(+)</text>
        <dbReference type="Rhea" id="RHEA:53360"/>
        <dbReference type="Rhea" id="RHEA-COMP:13539"/>
        <dbReference type="Rhea" id="RHEA-COMP:13540"/>
        <dbReference type="ChEBI" id="CHEBI:15378"/>
        <dbReference type="ChEBI" id="CHEBI:57783"/>
        <dbReference type="ChEBI" id="CHEBI:58349"/>
        <dbReference type="ChEBI" id="CHEBI:65315"/>
        <dbReference type="ChEBI" id="CHEBI:74443"/>
        <dbReference type="EC" id="1.3.1.89"/>
    </reaction>
    <physiologicalReaction direction="right-to-left" evidence="17">
        <dbReference type="Rhea" id="RHEA:53362"/>
    </physiologicalReaction>
</comment>
<evidence type="ECO:0000256" key="15">
    <source>
        <dbReference type="ARBA" id="ARBA00048342"/>
    </source>
</evidence>
<dbReference type="Gene3D" id="3.20.20.70">
    <property type="entry name" value="Aldolase class I"/>
    <property type="match status" value="1"/>
</dbReference>
<evidence type="ECO:0000256" key="3">
    <source>
        <dbReference type="ARBA" id="ARBA00022643"/>
    </source>
</evidence>
<evidence type="ECO:0000256" key="18">
    <source>
        <dbReference type="PROSITE-ProRule" id="PRU00723"/>
    </source>
</evidence>
<evidence type="ECO:0000256" key="6">
    <source>
        <dbReference type="ARBA" id="ARBA00022723"/>
    </source>
</evidence>
<keyword evidence="4" id="KW-0507">mRNA processing</keyword>
<feature type="domain" description="C3H1-type" evidence="21">
    <location>
        <begin position="74"/>
        <end position="101"/>
    </location>
</feature>
<evidence type="ECO:0000256" key="12">
    <source>
        <dbReference type="ARBA" id="ARBA00023027"/>
    </source>
</evidence>
<evidence type="ECO:0000256" key="10">
    <source>
        <dbReference type="ARBA" id="ARBA00022857"/>
    </source>
</evidence>
<dbReference type="SUPFAM" id="SSF90229">
    <property type="entry name" value="CCCH zinc finger"/>
    <property type="match status" value="1"/>
</dbReference>
<dbReference type="SUPFAM" id="SSF51395">
    <property type="entry name" value="FMN-linked oxidoreductases"/>
    <property type="match status" value="1"/>
</dbReference>
<keyword evidence="5 19" id="KW-0819">tRNA processing</keyword>
<dbReference type="AlphaFoldDB" id="A0A6F9DC27"/>
<keyword evidence="10" id="KW-0521">NADP</keyword>
<dbReference type="PANTHER" id="PTHR45846:SF1">
    <property type="entry name" value="TRNA-DIHYDROURIDINE(47) SYNTHASE [NAD(P)(+)]-LIKE"/>
    <property type="match status" value="1"/>
</dbReference>
<comment type="catalytic activity">
    <reaction evidence="14">
        <text>5,6-dihydrouridine(47) in tRNA + NAD(+) = uridine(47) in tRNA + NADH + H(+)</text>
        <dbReference type="Rhea" id="RHEA:53364"/>
        <dbReference type="Rhea" id="RHEA-COMP:13539"/>
        <dbReference type="Rhea" id="RHEA-COMP:13540"/>
        <dbReference type="ChEBI" id="CHEBI:15378"/>
        <dbReference type="ChEBI" id="CHEBI:57540"/>
        <dbReference type="ChEBI" id="CHEBI:57945"/>
        <dbReference type="ChEBI" id="CHEBI:65315"/>
        <dbReference type="ChEBI" id="CHEBI:74443"/>
        <dbReference type="EC" id="1.3.1.89"/>
    </reaction>
    <physiologicalReaction direction="right-to-left" evidence="14">
        <dbReference type="Rhea" id="RHEA:53366"/>
    </physiologicalReaction>
</comment>
<dbReference type="CDD" id="cd02801">
    <property type="entry name" value="DUS_like_FMN"/>
    <property type="match status" value="1"/>
</dbReference>
<evidence type="ECO:0000256" key="16">
    <source>
        <dbReference type="ARBA" id="ARBA00049447"/>
    </source>
</evidence>
<protein>
    <recommendedName>
        <fullName evidence="19">tRNA-dihydrouridine(47) synthase [NAD(P)(+)]</fullName>
        <ecNumber evidence="19">1.3.1.-</ecNumber>
    </recommendedName>
    <alternativeName>
        <fullName evidence="19">tRNA-dihydrouridine synthase 3</fullName>
    </alternativeName>
</protein>
<evidence type="ECO:0000256" key="14">
    <source>
        <dbReference type="ARBA" id="ARBA00048266"/>
    </source>
</evidence>
<accession>A0A6F9DC27</accession>
<dbReference type="InterPro" id="IPR035587">
    <property type="entry name" value="DUS-like_FMN-bd"/>
</dbReference>
<dbReference type="InterPro" id="IPR036855">
    <property type="entry name" value="Znf_CCCH_sf"/>
</dbReference>
<comment type="function">
    <text evidence="13">Catalyzes the synthesis of dihydrouridine, a modified base, in various RNAs, such as tRNAs, mRNAs and some long non-coding RNAs (lncRNAs). Mainly modifies the uridine in position 47 (U47) in the D-loop of most cytoplasmic tRNAs. Also able to mediate the formation of dihydrouridine in some mRNAs, thereby regulating their translation.</text>
</comment>
<sequence length="593" mass="67411">MEAPPTDWKSFLSSDNDGNAKIKTEYIFEKTRTLQVCEKESGDSTNVQPANGKPNKKNKARGQNKNRPRRPLELNSEKLCPSKVTGTCMFGEKCKYMHNIEDYMKIKPTDIGDKCHAYRTHGKCNYGFTCRYGGDHIEKNENEYINQTNNEKELQNPMPVITNSLPRELQVGLRKRKVNFDRTVEALKCIEQHHAKRKKGEVILTPNENARVDHQTDIKSSVTTGPILDTDVISLRKCEKKTIDFRNKLYLAPLTTCGNLPFRVMCKQMGADITCGEMALATNLLQGQTSEWALIKRHPCEDIFGVQLCGAFPDTMSRCAELLNKNCDVDFIDINMGCPIDLIYHKGAGSALMRRTNKLFDVVTGMTSVLDIPLTCKLRTGIESKKNIAHNILPLLRDSGVSLATLHGRSREARYTRIADWSYVSECAKVASPMPLFGNGDILSHHDYYSALEHTDVSGIMIARGALIKPWIFTEIKEQRDWDISSTERLDIIQKFANEGLLHWGSDTRGVETTRRFLLEWLSFLHRYIPVGILETVPQRINERPPYYVGRNDLETLFASPNSNDWIKISEMVLGRIPDNFSFLPKHKANSYK</sequence>
<keyword evidence="2 19" id="KW-0285">Flavoprotein</keyword>
<evidence type="ECO:0000256" key="7">
    <source>
        <dbReference type="ARBA" id="ARBA00022737"/>
    </source>
</evidence>
<dbReference type="GO" id="GO:0102265">
    <property type="term" value="F:tRNA-dihydrouridine47 synthase activity"/>
    <property type="evidence" value="ECO:0007669"/>
    <property type="project" value="UniProtKB-EC"/>
</dbReference>
<dbReference type="GO" id="GO:0006397">
    <property type="term" value="P:mRNA processing"/>
    <property type="evidence" value="ECO:0007669"/>
    <property type="project" value="UniProtKB-KW"/>
</dbReference>
<comment type="catalytic activity">
    <reaction evidence="16">
        <text>a 5,6-dihydrouridine in mRNA + NADP(+) = a uridine in mRNA + NADPH + H(+)</text>
        <dbReference type="Rhea" id="RHEA:69855"/>
        <dbReference type="Rhea" id="RHEA-COMP:14658"/>
        <dbReference type="Rhea" id="RHEA-COMP:17789"/>
        <dbReference type="ChEBI" id="CHEBI:15378"/>
        <dbReference type="ChEBI" id="CHEBI:57783"/>
        <dbReference type="ChEBI" id="CHEBI:58349"/>
        <dbReference type="ChEBI" id="CHEBI:65315"/>
        <dbReference type="ChEBI" id="CHEBI:74443"/>
    </reaction>
    <physiologicalReaction direction="right-to-left" evidence="16">
        <dbReference type="Rhea" id="RHEA:69857"/>
    </physiologicalReaction>
</comment>
<keyword evidence="11 19" id="KW-0560">Oxidoreductase</keyword>
<dbReference type="InterPro" id="IPR000571">
    <property type="entry name" value="Znf_CCCH"/>
</dbReference>
<keyword evidence="7" id="KW-0677">Repeat</keyword>
<evidence type="ECO:0000256" key="20">
    <source>
        <dbReference type="SAM" id="MobiDB-lite"/>
    </source>
</evidence>
<feature type="region of interest" description="Disordered" evidence="20">
    <location>
        <begin position="38"/>
        <end position="75"/>
    </location>
</feature>
<dbReference type="EMBL" id="LR784676">
    <property type="protein sequence ID" value="CAB3240146.1"/>
    <property type="molecule type" value="mRNA"/>
</dbReference>
<evidence type="ECO:0000256" key="5">
    <source>
        <dbReference type="ARBA" id="ARBA00022694"/>
    </source>
</evidence>
<dbReference type="Gene3D" id="4.10.1000.10">
    <property type="entry name" value="Zinc finger, CCCH-type"/>
    <property type="match status" value="1"/>
</dbReference>
<dbReference type="InterPro" id="IPR013785">
    <property type="entry name" value="Aldolase_TIM"/>
</dbReference>